<keyword evidence="3 5" id="KW-0238">DNA-binding</keyword>
<dbReference type="CDD" id="cd00801">
    <property type="entry name" value="INT_P4_C"/>
    <property type="match status" value="1"/>
</dbReference>
<reference evidence="9 10" key="1">
    <citation type="submission" date="2015-12" db="EMBL/GenBank/DDBJ databases">
        <authorList>
            <person name="Shamseldin A."/>
            <person name="Moawad H."/>
            <person name="Abd El-Rahim W.M."/>
            <person name="Sadowsky M.J."/>
        </authorList>
    </citation>
    <scope>NUCLEOTIDE SEQUENCE [LARGE SCALE GENOMIC DNA]</scope>
    <source>
        <strain evidence="9 10">JC234</strain>
    </source>
</reference>
<dbReference type="OrthoDB" id="9795573at2"/>
<comment type="caution">
    <text evidence="9">The sequence shown here is derived from an EMBL/GenBank/DDBJ whole genome shotgun (WGS) entry which is preliminary data.</text>
</comment>
<evidence type="ECO:0000256" key="1">
    <source>
        <dbReference type="ARBA" id="ARBA00008857"/>
    </source>
</evidence>
<dbReference type="InterPro" id="IPR044068">
    <property type="entry name" value="CB"/>
</dbReference>
<feature type="compositionally biased region" description="Polar residues" evidence="6">
    <location>
        <begin position="1"/>
        <end position="16"/>
    </location>
</feature>
<organism evidence="9 10">
    <name type="scientific">Hoeflea olei</name>
    <dbReference type="NCBI Taxonomy" id="1480615"/>
    <lineage>
        <taxon>Bacteria</taxon>
        <taxon>Pseudomonadati</taxon>
        <taxon>Pseudomonadota</taxon>
        <taxon>Alphaproteobacteria</taxon>
        <taxon>Hyphomicrobiales</taxon>
        <taxon>Rhizobiaceae</taxon>
        <taxon>Hoeflea</taxon>
    </lineage>
</organism>
<dbReference type="InterPro" id="IPR010998">
    <property type="entry name" value="Integrase_recombinase_N"/>
</dbReference>
<dbReference type="InterPro" id="IPR002104">
    <property type="entry name" value="Integrase_catalytic"/>
</dbReference>
<dbReference type="RefSeq" id="WP_066183020.1">
    <property type="nucleotide sequence ID" value="NZ_LQZT01000048.1"/>
</dbReference>
<dbReference type="InterPro" id="IPR025166">
    <property type="entry name" value="Integrase_DNA_bind_dom"/>
</dbReference>
<keyword evidence="2" id="KW-0229">DNA integration</keyword>
<evidence type="ECO:0000256" key="2">
    <source>
        <dbReference type="ARBA" id="ARBA00022908"/>
    </source>
</evidence>
<dbReference type="InterPro" id="IPR038488">
    <property type="entry name" value="Integrase_DNA-bd_sf"/>
</dbReference>
<dbReference type="PANTHER" id="PTHR30629">
    <property type="entry name" value="PROPHAGE INTEGRASE"/>
    <property type="match status" value="1"/>
</dbReference>
<sequence>MALTDTNIRNLKSSGVPTKHSDGGGLHVLLTPNGSKLWRLSYRFEGKQKTLALGAYPTVSLAAARKRREEAKALLAAGTDPGTAAKAEKAAKLAVTENTFRTIADELLAKNHTEGKAETTLNKKRWLLDMACADLGSRPITEITAKEILDCLRKIEAVGNLETARRMRGTIGQVFRYAIATARAETDPTSGLRGALTAPTVSHHAAITTSDRFGALIRAVWAYDGMPETRIALQLMALLFPRPGELRQAEWSEFDLEAATWTIPASRMKMRREHKKPLSSAAVDLLKELQKLTGGGPLAFPAVHTRQRPMSENTLNAALRRMGYTKEEHTSHGFRSSASSLLNESGKWNPDAIEAELAHLGADQVRKAYHRATYWDERVRMAEWWAGELDRLQGGNVISMQQRT</sequence>
<evidence type="ECO:0000256" key="6">
    <source>
        <dbReference type="SAM" id="MobiDB-lite"/>
    </source>
</evidence>
<evidence type="ECO:0000259" key="8">
    <source>
        <dbReference type="PROSITE" id="PS51900"/>
    </source>
</evidence>
<evidence type="ECO:0000256" key="3">
    <source>
        <dbReference type="ARBA" id="ARBA00023125"/>
    </source>
</evidence>
<dbReference type="Gene3D" id="3.30.160.390">
    <property type="entry name" value="Integrase, DNA-binding domain"/>
    <property type="match status" value="1"/>
</dbReference>
<dbReference type="InterPro" id="IPR053876">
    <property type="entry name" value="Phage_int_M"/>
</dbReference>
<feature type="region of interest" description="Disordered" evidence="6">
    <location>
        <begin position="1"/>
        <end position="24"/>
    </location>
</feature>
<dbReference type="AlphaFoldDB" id="A0A1C1YR14"/>
<dbReference type="InterPro" id="IPR050808">
    <property type="entry name" value="Phage_Integrase"/>
</dbReference>
<name>A0A1C1YR14_9HYPH</name>
<dbReference type="SUPFAM" id="SSF56349">
    <property type="entry name" value="DNA breaking-rejoining enzymes"/>
    <property type="match status" value="1"/>
</dbReference>
<dbReference type="Gene3D" id="1.10.150.130">
    <property type="match status" value="1"/>
</dbReference>
<dbReference type="GO" id="GO:0003677">
    <property type="term" value="F:DNA binding"/>
    <property type="evidence" value="ECO:0007669"/>
    <property type="project" value="UniProtKB-UniRule"/>
</dbReference>
<keyword evidence="4" id="KW-0233">DNA recombination</keyword>
<feature type="domain" description="Core-binding (CB)" evidence="8">
    <location>
        <begin position="98"/>
        <end position="179"/>
    </location>
</feature>
<evidence type="ECO:0000256" key="4">
    <source>
        <dbReference type="ARBA" id="ARBA00023172"/>
    </source>
</evidence>
<dbReference type="Gene3D" id="1.10.443.10">
    <property type="entry name" value="Intergrase catalytic core"/>
    <property type="match status" value="1"/>
</dbReference>
<dbReference type="InterPro" id="IPR011010">
    <property type="entry name" value="DNA_brk_join_enz"/>
</dbReference>
<dbReference type="Pfam" id="PF13356">
    <property type="entry name" value="Arm-DNA-bind_3"/>
    <property type="match status" value="1"/>
</dbReference>
<comment type="similarity">
    <text evidence="1">Belongs to the 'phage' integrase family.</text>
</comment>
<evidence type="ECO:0000259" key="7">
    <source>
        <dbReference type="PROSITE" id="PS51898"/>
    </source>
</evidence>
<dbReference type="Pfam" id="PF22022">
    <property type="entry name" value="Phage_int_M"/>
    <property type="match status" value="1"/>
</dbReference>
<dbReference type="PANTHER" id="PTHR30629:SF2">
    <property type="entry name" value="PROPHAGE INTEGRASE INTS-RELATED"/>
    <property type="match status" value="1"/>
</dbReference>
<dbReference type="PROSITE" id="PS51900">
    <property type="entry name" value="CB"/>
    <property type="match status" value="1"/>
</dbReference>
<accession>A0A1C1YR14</accession>
<dbReference type="Proteomes" id="UP000094795">
    <property type="component" value="Unassembled WGS sequence"/>
</dbReference>
<feature type="domain" description="Tyr recombinase" evidence="7">
    <location>
        <begin position="203"/>
        <end position="382"/>
    </location>
</feature>
<dbReference type="GO" id="GO:0006310">
    <property type="term" value="P:DNA recombination"/>
    <property type="evidence" value="ECO:0007669"/>
    <property type="project" value="UniProtKB-KW"/>
</dbReference>
<dbReference type="EMBL" id="LQZT01000048">
    <property type="protein sequence ID" value="OCW55943.1"/>
    <property type="molecule type" value="Genomic_DNA"/>
</dbReference>
<dbReference type="PROSITE" id="PS51898">
    <property type="entry name" value="TYR_RECOMBINASE"/>
    <property type="match status" value="1"/>
</dbReference>
<gene>
    <name evidence="9" type="ORF">AWJ14_11980</name>
</gene>
<evidence type="ECO:0000313" key="9">
    <source>
        <dbReference type="EMBL" id="OCW55943.1"/>
    </source>
</evidence>
<evidence type="ECO:0000313" key="10">
    <source>
        <dbReference type="Proteomes" id="UP000094795"/>
    </source>
</evidence>
<proteinExistence type="inferred from homology"/>
<dbReference type="InterPro" id="IPR013762">
    <property type="entry name" value="Integrase-like_cat_sf"/>
</dbReference>
<evidence type="ECO:0000256" key="5">
    <source>
        <dbReference type="PROSITE-ProRule" id="PRU01248"/>
    </source>
</evidence>
<dbReference type="Pfam" id="PF00589">
    <property type="entry name" value="Phage_integrase"/>
    <property type="match status" value="1"/>
</dbReference>
<dbReference type="GO" id="GO:0015074">
    <property type="term" value="P:DNA integration"/>
    <property type="evidence" value="ECO:0007669"/>
    <property type="project" value="UniProtKB-KW"/>
</dbReference>
<keyword evidence="10" id="KW-1185">Reference proteome</keyword>
<protein>
    <submittedName>
        <fullName evidence="9">Integrase</fullName>
    </submittedName>
</protein>